<keyword evidence="3" id="KW-1185">Reference proteome</keyword>
<proteinExistence type="predicted"/>
<reference evidence="2 3" key="1">
    <citation type="journal article" date="2021" name="Elife">
        <title>Chloroplast acquisition without the gene transfer in kleptoplastic sea slugs, Plakobranchus ocellatus.</title>
        <authorList>
            <person name="Maeda T."/>
            <person name="Takahashi S."/>
            <person name="Yoshida T."/>
            <person name="Shimamura S."/>
            <person name="Takaki Y."/>
            <person name="Nagai Y."/>
            <person name="Toyoda A."/>
            <person name="Suzuki Y."/>
            <person name="Arimoto A."/>
            <person name="Ishii H."/>
            <person name="Satoh N."/>
            <person name="Nishiyama T."/>
            <person name="Hasebe M."/>
            <person name="Maruyama T."/>
            <person name="Minagawa J."/>
            <person name="Obokata J."/>
            <person name="Shigenobu S."/>
        </authorList>
    </citation>
    <scope>NUCLEOTIDE SEQUENCE [LARGE SCALE GENOMIC DNA]</scope>
</reference>
<dbReference type="AlphaFoldDB" id="A0AAV4ACN1"/>
<protein>
    <submittedName>
        <fullName evidence="2">Uncharacterized protein</fullName>
    </submittedName>
</protein>
<evidence type="ECO:0000256" key="1">
    <source>
        <dbReference type="SAM" id="MobiDB-lite"/>
    </source>
</evidence>
<evidence type="ECO:0000313" key="3">
    <source>
        <dbReference type="Proteomes" id="UP000735302"/>
    </source>
</evidence>
<feature type="compositionally biased region" description="Basic and acidic residues" evidence="1">
    <location>
        <begin position="23"/>
        <end position="34"/>
    </location>
</feature>
<gene>
    <name evidence="2" type="ORF">PoB_003102300</name>
</gene>
<comment type="caution">
    <text evidence="2">The sequence shown here is derived from an EMBL/GenBank/DDBJ whole genome shotgun (WGS) entry which is preliminary data.</text>
</comment>
<sequence length="87" mass="9800">MTSRRLQGLMELYPFLTRKLSESSVDRDVERNQEASKSYMDNTIPEESDGCSHGSRMKLKFVASDDEVAARNVDSGLKKKNGEKSGR</sequence>
<feature type="region of interest" description="Disordered" evidence="1">
    <location>
        <begin position="23"/>
        <end position="55"/>
    </location>
</feature>
<dbReference type="EMBL" id="BLXT01003739">
    <property type="protein sequence ID" value="GFO04518.1"/>
    <property type="molecule type" value="Genomic_DNA"/>
</dbReference>
<accession>A0AAV4ACN1</accession>
<dbReference type="Proteomes" id="UP000735302">
    <property type="component" value="Unassembled WGS sequence"/>
</dbReference>
<name>A0AAV4ACN1_9GAST</name>
<evidence type="ECO:0000313" key="2">
    <source>
        <dbReference type="EMBL" id="GFO04518.1"/>
    </source>
</evidence>
<organism evidence="2 3">
    <name type="scientific">Plakobranchus ocellatus</name>
    <dbReference type="NCBI Taxonomy" id="259542"/>
    <lineage>
        <taxon>Eukaryota</taxon>
        <taxon>Metazoa</taxon>
        <taxon>Spiralia</taxon>
        <taxon>Lophotrochozoa</taxon>
        <taxon>Mollusca</taxon>
        <taxon>Gastropoda</taxon>
        <taxon>Heterobranchia</taxon>
        <taxon>Euthyneura</taxon>
        <taxon>Panpulmonata</taxon>
        <taxon>Sacoglossa</taxon>
        <taxon>Placobranchoidea</taxon>
        <taxon>Plakobranchidae</taxon>
        <taxon>Plakobranchus</taxon>
    </lineage>
</organism>